<accession>A0ABZ1BV62</accession>
<dbReference type="Proteomes" id="UP001332192">
    <property type="component" value="Chromosome"/>
</dbReference>
<feature type="domain" description="Glycosyl hydrolase family 13 catalytic" evidence="3">
    <location>
        <begin position="14"/>
        <end position="370"/>
    </location>
</feature>
<dbReference type="SUPFAM" id="SSF51445">
    <property type="entry name" value="(Trans)glycosidases"/>
    <property type="match status" value="1"/>
</dbReference>
<protein>
    <submittedName>
        <fullName evidence="4">Glycoside hydrolase family 13 protein</fullName>
    </submittedName>
</protein>
<keyword evidence="5" id="KW-1185">Reference proteome</keyword>
<evidence type="ECO:0000259" key="3">
    <source>
        <dbReference type="SMART" id="SM00642"/>
    </source>
</evidence>
<dbReference type="PANTHER" id="PTHR10357:SF210">
    <property type="entry name" value="MALTODEXTRIN GLUCOSIDASE"/>
    <property type="match status" value="1"/>
</dbReference>
<evidence type="ECO:0000256" key="2">
    <source>
        <dbReference type="ARBA" id="ARBA00023295"/>
    </source>
</evidence>
<gene>
    <name evidence="4" type="ORF">U7230_07980</name>
</gene>
<reference evidence="4 5" key="1">
    <citation type="journal article" date="2024" name="Front. Microbiol.">
        <title>Novel thermophilic genera Geochorda gen. nov. and Carboxydochorda gen. nov. from the deep terrestrial subsurface reveal the ecophysiological diversity in the class Limnochordia.</title>
        <authorList>
            <person name="Karnachuk O.V."/>
            <person name="Lukina A.P."/>
            <person name="Avakyan M.R."/>
            <person name="Kadnikov V.V."/>
            <person name="Begmatov S."/>
            <person name="Beletsky A.V."/>
            <person name="Vlasova K.G."/>
            <person name="Novikov A.A."/>
            <person name="Shcherbakova V.A."/>
            <person name="Mardanov A.V."/>
            <person name="Ravin N.V."/>
        </authorList>
    </citation>
    <scope>NUCLEOTIDE SEQUENCE [LARGE SCALE GENOMIC DNA]</scope>
    <source>
        <strain evidence="4 5">L945</strain>
    </source>
</reference>
<keyword evidence="1 4" id="KW-0378">Hydrolase</keyword>
<dbReference type="Gene3D" id="3.20.20.80">
    <property type="entry name" value="Glycosidases"/>
    <property type="match status" value="1"/>
</dbReference>
<dbReference type="SMART" id="SM00642">
    <property type="entry name" value="Aamy"/>
    <property type="match status" value="1"/>
</dbReference>
<dbReference type="Pfam" id="PF00128">
    <property type="entry name" value="Alpha-amylase"/>
    <property type="match status" value="1"/>
</dbReference>
<evidence type="ECO:0000256" key="1">
    <source>
        <dbReference type="ARBA" id="ARBA00022801"/>
    </source>
</evidence>
<evidence type="ECO:0000313" key="5">
    <source>
        <dbReference type="Proteomes" id="UP001332192"/>
    </source>
</evidence>
<dbReference type="EMBL" id="CP141615">
    <property type="protein sequence ID" value="WRP16048.1"/>
    <property type="molecule type" value="Genomic_DNA"/>
</dbReference>
<keyword evidence="2" id="KW-0326">Glycosidase</keyword>
<dbReference type="GO" id="GO:0016787">
    <property type="term" value="F:hydrolase activity"/>
    <property type="evidence" value="ECO:0007669"/>
    <property type="project" value="UniProtKB-KW"/>
</dbReference>
<proteinExistence type="predicted"/>
<evidence type="ECO:0000313" key="4">
    <source>
        <dbReference type="EMBL" id="WRP16048.1"/>
    </source>
</evidence>
<dbReference type="PANTHER" id="PTHR10357">
    <property type="entry name" value="ALPHA-AMYLASE FAMILY MEMBER"/>
    <property type="match status" value="1"/>
</dbReference>
<dbReference type="Gene3D" id="3.90.400.10">
    <property type="entry name" value="Oligo-1,6-glucosidase, Domain 2"/>
    <property type="match status" value="1"/>
</dbReference>
<dbReference type="CDD" id="cd11338">
    <property type="entry name" value="AmyAc_CMD"/>
    <property type="match status" value="1"/>
</dbReference>
<dbReference type="InterPro" id="IPR017853">
    <property type="entry name" value="GH"/>
</dbReference>
<dbReference type="RefSeq" id="WP_324715321.1">
    <property type="nucleotide sequence ID" value="NZ_CP141615.1"/>
</dbReference>
<dbReference type="InterPro" id="IPR045857">
    <property type="entry name" value="O16G_dom_2"/>
</dbReference>
<name>A0ABZ1BV62_9FIRM</name>
<organism evidence="4 5">
    <name type="scientific">Carboxydichorda subterranea</name>
    <dbReference type="NCBI Taxonomy" id="3109565"/>
    <lineage>
        <taxon>Bacteria</taxon>
        <taxon>Bacillati</taxon>
        <taxon>Bacillota</taxon>
        <taxon>Limnochordia</taxon>
        <taxon>Limnochordales</taxon>
        <taxon>Geochordaceae</taxon>
        <taxon>Carboxydichorda</taxon>
    </lineage>
</organism>
<sequence>MAVPRWVYRCAFYQIMPDRFCNGDPANDPPGVRRWGERPTRRSFFGGDLQGIEQRLDYLQELGVDALYLTPIFAAPSPHKYDAADYLRIDPALGSEEDFRRLVKALHDRGMRLVLDGVFHHSGDRHWAFVQAEREGPGSPTWDWYHFGGYPVRRRPRPNYAHAGIYYLPKWNLKNPAVTEYLLGAVRHWTAQGIDGWRLDVPWYVEGHDFWKALNRTVRQTNPEAYLVGEHWGDPSPWLGEDEFDGATDYRLRDALIRFLRGQTRADEAGRMLETLATAYPPQHRLAMWNLVGSHDTPRVATLFRGDGERVRAALTVIFTFPGLPLVYYGDEVGLRGRKDPDCRRTFPWEDETGWDRDTLAHVQRLARTRRDSPALQEGGFRLVTDDAGEPGQHPPGVIRYVRDAGDRDRCWIAVSNGTGARELKWHLGAPVERVEAAVSHGPVEWARISPVEIALRFGREAASVVFRTL</sequence>
<dbReference type="InterPro" id="IPR006047">
    <property type="entry name" value="GH13_cat_dom"/>
</dbReference>